<protein>
    <submittedName>
        <fullName evidence="2">Uncharacterized protein</fullName>
    </submittedName>
</protein>
<dbReference type="KEGG" id="rml:FF011L_08520"/>
<dbReference type="RefSeq" id="WP_145350337.1">
    <property type="nucleotide sequence ID" value="NZ_CP036262.1"/>
</dbReference>
<dbReference type="Proteomes" id="UP000320672">
    <property type="component" value="Chromosome"/>
</dbReference>
<feature type="transmembrane region" description="Helical" evidence="1">
    <location>
        <begin position="100"/>
        <end position="123"/>
    </location>
</feature>
<name>A0A517MB69_9BACT</name>
<keyword evidence="1" id="KW-0472">Membrane</keyword>
<sequence>MTAPLENRPAAPCVQPSLGKWTAIWLGIVFLAQLVLPDAESIDAPTNVFWLAAMWSGLSISVWVTVQGNAVNWRHLVLLAAFAWHVYWMTAITGEPVSRYFLSMGSLVLLQFASATVLGLTGWRIPAFESSTEQRDSPSSLRRQFGITTLLVLTLLSAAWLSANKQFGSAEWQDYGEITFLVMTMILVNFAMQRALLGTPRTTPWWDALLLLGTLLSSLLGIGAFTSWVYEPPERSTVQIVLVNIFLLYAGAIAVTAFCGRVDRNVRERQ</sequence>
<feature type="transmembrane region" description="Helical" evidence="1">
    <location>
        <begin position="175"/>
        <end position="197"/>
    </location>
</feature>
<evidence type="ECO:0000256" key="1">
    <source>
        <dbReference type="SAM" id="Phobius"/>
    </source>
</evidence>
<dbReference type="AlphaFoldDB" id="A0A517MB69"/>
<feature type="transmembrane region" description="Helical" evidence="1">
    <location>
        <begin position="144"/>
        <end position="163"/>
    </location>
</feature>
<feature type="transmembrane region" description="Helical" evidence="1">
    <location>
        <begin position="18"/>
        <end position="36"/>
    </location>
</feature>
<accession>A0A517MB69</accession>
<feature type="transmembrane region" description="Helical" evidence="1">
    <location>
        <begin position="236"/>
        <end position="260"/>
    </location>
</feature>
<evidence type="ECO:0000313" key="2">
    <source>
        <dbReference type="EMBL" id="QDS92116.1"/>
    </source>
</evidence>
<feature type="transmembrane region" description="Helical" evidence="1">
    <location>
        <begin position="209"/>
        <end position="230"/>
    </location>
</feature>
<dbReference type="OrthoDB" id="10019615at2"/>
<reference evidence="2 3" key="1">
    <citation type="submission" date="2019-02" db="EMBL/GenBank/DDBJ databases">
        <title>Deep-cultivation of Planctomycetes and their phenomic and genomic characterization uncovers novel biology.</title>
        <authorList>
            <person name="Wiegand S."/>
            <person name="Jogler M."/>
            <person name="Boedeker C."/>
            <person name="Pinto D."/>
            <person name="Vollmers J."/>
            <person name="Rivas-Marin E."/>
            <person name="Kohn T."/>
            <person name="Peeters S.H."/>
            <person name="Heuer A."/>
            <person name="Rast P."/>
            <person name="Oberbeckmann S."/>
            <person name="Bunk B."/>
            <person name="Jeske O."/>
            <person name="Meyerdierks A."/>
            <person name="Storesund J.E."/>
            <person name="Kallscheuer N."/>
            <person name="Luecker S."/>
            <person name="Lage O.M."/>
            <person name="Pohl T."/>
            <person name="Merkel B.J."/>
            <person name="Hornburger P."/>
            <person name="Mueller R.-W."/>
            <person name="Bruemmer F."/>
            <person name="Labrenz M."/>
            <person name="Spormann A.M."/>
            <person name="Op den Camp H."/>
            <person name="Overmann J."/>
            <person name="Amann R."/>
            <person name="Jetten M.S.M."/>
            <person name="Mascher T."/>
            <person name="Medema M.H."/>
            <person name="Devos D.P."/>
            <person name="Kaster A.-K."/>
            <person name="Ovreas L."/>
            <person name="Rohde M."/>
            <person name="Galperin M.Y."/>
            <person name="Jogler C."/>
        </authorList>
    </citation>
    <scope>NUCLEOTIDE SEQUENCE [LARGE SCALE GENOMIC DNA]</scope>
    <source>
        <strain evidence="2 3">FF011L</strain>
    </source>
</reference>
<dbReference type="EMBL" id="CP036262">
    <property type="protein sequence ID" value="QDS92116.1"/>
    <property type="molecule type" value="Genomic_DNA"/>
</dbReference>
<proteinExistence type="predicted"/>
<gene>
    <name evidence="2" type="ORF">FF011L_08520</name>
</gene>
<keyword evidence="1" id="KW-0812">Transmembrane</keyword>
<feature type="transmembrane region" description="Helical" evidence="1">
    <location>
        <begin position="73"/>
        <end position="94"/>
    </location>
</feature>
<organism evidence="2 3">
    <name type="scientific">Roseimaritima multifibrata</name>
    <dbReference type="NCBI Taxonomy" id="1930274"/>
    <lineage>
        <taxon>Bacteria</taxon>
        <taxon>Pseudomonadati</taxon>
        <taxon>Planctomycetota</taxon>
        <taxon>Planctomycetia</taxon>
        <taxon>Pirellulales</taxon>
        <taxon>Pirellulaceae</taxon>
        <taxon>Roseimaritima</taxon>
    </lineage>
</organism>
<feature type="transmembrane region" description="Helical" evidence="1">
    <location>
        <begin position="48"/>
        <end position="66"/>
    </location>
</feature>
<keyword evidence="3" id="KW-1185">Reference proteome</keyword>
<keyword evidence="1" id="KW-1133">Transmembrane helix</keyword>
<evidence type="ECO:0000313" key="3">
    <source>
        <dbReference type="Proteomes" id="UP000320672"/>
    </source>
</evidence>